<dbReference type="EMBL" id="JAUTXY010000007">
    <property type="protein sequence ID" value="MEE2059082.1"/>
    <property type="molecule type" value="Genomic_DNA"/>
</dbReference>
<dbReference type="Proteomes" id="UP001336020">
    <property type="component" value="Unassembled WGS sequence"/>
</dbReference>
<evidence type="ECO:0000313" key="2">
    <source>
        <dbReference type="EMBL" id="MEE2059082.1"/>
    </source>
</evidence>
<accession>A0ABU7LDV5</accession>
<keyword evidence="3" id="KW-1185">Reference proteome</keyword>
<dbReference type="InterPro" id="IPR032330">
    <property type="entry name" value="EF-G-binding_C"/>
</dbReference>
<dbReference type="Pfam" id="PF16571">
    <property type="entry name" value="FBP_C"/>
    <property type="match status" value="1"/>
</dbReference>
<reference evidence="2 3" key="1">
    <citation type="submission" date="2023-07" db="EMBL/GenBank/DDBJ databases">
        <authorList>
            <person name="Girao M."/>
            <person name="Carvalho M.F."/>
        </authorList>
    </citation>
    <scope>NUCLEOTIDE SEQUENCE [LARGE SCALE GENOMIC DNA]</scope>
    <source>
        <strain evidence="2 3">YIM65754</strain>
    </source>
</reference>
<gene>
    <name evidence="2" type="ORF">Q7514_16300</name>
</gene>
<evidence type="ECO:0000259" key="1">
    <source>
        <dbReference type="Pfam" id="PF16571"/>
    </source>
</evidence>
<dbReference type="RefSeq" id="WP_330134327.1">
    <property type="nucleotide sequence ID" value="NZ_JAUTXY010000007.1"/>
</dbReference>
<proteinExistence type="predicted"/>
<organism evidence="2 3">
    <name type="scientific">Rhodococcus artemisiae</name>
    <dbReference type="NCBI Taxonomy" id="714159"/>
    <lineage>
        <taxon>Bacteria</taxon>
        <taxon>Bacillati</taxon>
        <taxon>Actinomycetota</taxon>
        <taxon>Actinomycetes</taxon>
        <taxon>Mycobacteriales</taxon>
        <taxon>Nocardiaceae</taxon>
        <taxon>Rhodococcus</taxon>
    </lineage>
</organism>
<comment type="caution">
    <text evidence="2">The sequence shown here is derived from an EMBL/GenBank/DDBJ whole genome shotgun (WGS) entry which is preliminary data.</text>
</comment>
<protein>
    <submittedName>
        <fullName evidence="2">FBP domain-containing protein</fullName>
    </submittedName>
</protein>
<evidence type="ECO:0000313" key="3">
    <source>
        <dbReference type="Proteomes" id="UP001336020"/>
    </source>
</evidence>
<feature type="domain" description="Elongation factor G-binding protein C-terminal treble-clef zinc-finger" evidence="1">
    <location>
        <begin position="8"/>
        <end position="160"/>
    </location>
</feature>
<name>A0ABU7LDV5_9NOCA</name>
<sequence>MLPVTERDIRSSFINCSKGDAKRLSVPADLDGLPWDDLDFLGWTDPSYAGRCYVVTQQGDRLVGVALRHESGGRRPAQMCSICQTTHPNGGVHLMAARKTGDAGRRGNTIGTYMCADLDCSLYARRKKTPSGGRLYRDDSPLDDRIERVRSNLDAFIARVGAY</sequence>